<dbReference type="CDD" id="cd16913">
    <property type="entry name" value="YkuD_like"/>
    <property type="match status" value="1"/>
</dbReference>
<evidence type="ECO:0000256" key="7">
    <source>
        <dbReference type="PROSITE-ProRule" id="PRU01373"/>
    </source>
</evidence>
<organism evidence="9 10">
    <name type="scientific">Devosia oryzisoli</name>
    <dbReference type="NCBI Taxonomy" id="2774138"/>
    <lineage>
        <taxon>Bacteria</taxon>
        <taxon>Pseudomonadati</taxon>
        <taxon>Pseudomonadota</taxon>
        <taxon>Alphaproteobacteria</taxon>
        <taxon>Hyphomicrobiales</taxon>
        <taxon>Devosiaceae</taxon>
        <taxon>Devosia</taxon>
    </lineage>
</organism>
<comment type="caution">
    <text evidence="7">Lacks conserved residue(s) required for the propagation of feature annotation.</text>
</comment>
<sequence length="29" mass="3178">MSSGCVRLLPHDVIHLYDNVRSGSPLLVV</sequence>
<dbReference type="Proteomes" id="UP000654108">
    <property type="component" value="Unassembled WGS sequence"/>
</dbReference>
<accession>A0A927FUV0</accession>
<protein>
    <recommendedName>
        <fullName evidence="8">L,D-TPase catalytic domain-containing protein</fullName>
    </recommendedName>
</protein>
<gene>
    <name evidence="9" type="ORF">IC608_10555</name>
</gene>
<dbReference type="InterPro" id="IPR005490">
    <property type="entry name" value="LD_TPept_cat_dom"/>
</dbReference>
<feature type="domain" description="L,D-TPase catalytic" evidence="8">
    <location>
        <begin position="1"/>
        <end position="29"/>
    </location>
</feature>
<proteinExistence type="inferred from homology"/>
<reference evidence="9" key="1">
    <citation type="submission" date="2020-09" db="EMBL/GenBank/DDBJ databases">
        <title>Genome seq and assembly of Devosia sp.</title>
        <authorList>
            <person name="Chhetri G."/>
        </authorList>
    </citation>
    <scope>NUCLEOTIDE SEQUENCE</scope>
    <source>
        <strain evidence="9">PTR5</strain>
    </source>
</reference>
<dbReference type="SUPFAM" id="SSF141523">
    <property type="entry name" value="L,D-transpeptidase catalytic domain-like"/>
    <property type="match status" value="1"/>
</dbReference>
<comment type="similarity">
    <text evidence="2">Belongs to the YkuD family.</text>
</comment>
<evidence type="ECO:0000259" key="8">
    <source>
        <dbReference type="PROSITE" id="PS52029"/>
    </source>
</evidence>
<dbReference type="PROSITE" id="PS52029">
    <property type="entry name" value="LD_TPASE"/>
    <property type="match status" value="1"/>
</dbReference>
<dbReference type="EMBL" id="JACYFU010000002">
    <property type="protein sequence ID" value="MBD8065917.1"/>
    <property type="molecule type" value="Genomic_DNA"/>
</dbReference>
<dbReference type="GO" id="GO:0071555">
    <property type="term" value="P:cell wall organization"/>
    <property type="evidence" value="ECO:0007669"/>
    <property type="project" value="UniProtKB-UniRule"/>
</dbReference>
<evidence type="ECO:0000256" key="5">
    <source>
        <dbReference type="ARBA" id="ARBA00022984"/>
    </source>
</evidence>
<dbReference type="RefSeq" id="WP_191775477.1">
    <property type="nucleotide sequence ID" value="NZ_JACYFU010000002.1"/>
</dbReference>
<keyword evidence="4 7" id="KW-0133">Cell shape</keyword>
<dbReference type="GO" id="GO:0008360">
    <property type="term" value="P:regulation of cell shape"/>
    <property type="evidence" value="ECO:0007669"/>
    <property type="project" value="UniProtKB-UniRule"/>
</dbReference>
<keyword evidence="10" id="KW-1185">Reference proteome</keyword>
<evidence type="ECO:0000256" key="3">
    <source>
        <dbReference type="ARBA" id="ARBA00022679"/>
    </source>
</evidence>
<dbReference type="GO" id="GO:0009252">
    <property type="term" value="P:peptidoglycan biosynthetic process"/>
    <property type="evidence" value="ECO:0007669"/>
    <property type="project" value="UniProtKB-KW"/>
</dbReference>
<evidence type="ECO:0000256" key="6">
    <source>
        <dbReference type="ARBA" id="ARBA00023316"/>
    </source>
</evidence>
<evidence type="ECO:0000256" key="2">
    <source>
        <dbReference type="ARBA" id="ARBA00005992"/>
    </source>
</evidence>
<evidence type="ECO:0000256" key="4">
    <source>
        <dbReference type="ARBA" id="ARBA00022960"/>
    </source>
</evidence>
<dbReference type="GO" id="GO:0016740">
    <property type="term" value="F:transferase activity"/>
    <property type="evidence" value="ECO:0007669"/>
    <property type="project" value="UniProtKB-KW"/>
</dbReference>
<keyword evidence="5 7" id="KW-0573">Peptidoglycan synthesis</keyword>
<evidence type="ECO:0000313" key="9">
    <source>
        <dbReference type="EMBL" id="MBD8065917.1"/>
    </source>
</evidence>
<keyword evidence="3" id="KW-0808">Transferase</keyword>
<dbReference type="InterPro" id="IPR038063">
    <property type="entry name" value="Transpep_catalytic_dom"/>
</dbReference>
<comment type="pathway">
    <text evidence="1 7">Cell wall biogenesis; peptidoglycan biosynthesis.</text>
</comment>
<keyword evidence="6 7" id="KW-0961">Cell wall biogenesis/degradation</keyword>
<evidence type="ECO:0000313" key="10">
    <source>
        <dbReference type="Proteomes" id="UP000654108"/>
    </source>
</evidence>
<dbReference type="Gene3D" id="2.40.440.10">
    <property type="entry name" value="L,D-transpeptidase catalytic domain-like"/>
    <property type="match status" value="1"/>
</dbReference>
<dbReference type="AlphaFoldDB" id="A0A927FUV0"/>
<evidence type="ECO:0000256" key="1">
    <source>
        <dbReference type="ARBA" id="ARBA00004752"/>
    </source>
</evidence>
<dbReference type="GO" id="GO:0004180">
    <property type="term" value="F:carboxypeptidase activity"/>
    <property type="evidence" value="ECO:0007669"/>
    <property type="project" value="UniProtKB-ARBA"/>
</dbReference>
<name>A0A927FUV0_9HYPH</name>
<comment type="caution">
    <text evidence="9">The sequence shown here is derived from an EMBL/GenBank/DDBJ whole genome shotgun (WGS) entry which is preliminary data.</text>
</comment>